<dbReference type="InterPro" id="IPR035097">
    <property type="entry name" value="M29_N-terminal"/>
</dbReference>
<keyword evidence="7" id="KW-0479">Metal-binding</keyword>
<evidence type="ECO:0000313" key="10">
    <source>
        <dbReference type="EMBL" id="MBM7703637.1"/>
    </source>
</evidence>
<dbReference type="PRINTS" id="PR00919">
    <property type="entry name" value="THERMOPTASE"/>
</dbReference>
<sequence>MTIFERNLDQYAELAVKVGVNIQPGQVLRINAAISSADFVRKVAKKAYDAGAKDVYVDWSDDELTRMKYDLAPEEAFSTFPQWKAQSLEELVENGGAVLSVISSNPDLLKGVDPTRIAAMQKVSGQAMKNFRKAIQSDKISWSIVAVPSKDWAAKVFPNLPEHEQESKLWDAIFKSVRVDVDNPVQAWKEHDASLHKKSDYLNAKKYKKLHYKASGTDLTIELPEKHIWVAASSINENGHEFMANMPTEEVFTVPHKTGVNGYVSSTKPLSYGGNLIENFTLTFKDGKIVDVKAEKGYETLKNLVETDEGSHYLGEVALVPHNSPISNSNVIFYNTLFDENASNHLAIGSAYAFCLEGGKTMSKEELASNGANDSITHVDFMIGAADMDIDGILEDGTAEPVFRNGNWAF</sequence>
<dbReference type="Pfam" id="PF02073">
    <property type="entry name" value="Peptidase_M29"/>
    <property type="match status" value="1"/>
</dbReference>
<evidence type="ECO:0000256" key="1">
    <source>
        <dbReference type="ARBA" id="ARBA00001941"/>
    </source>
</evidence>
<comment type="cofactor">
    <cofactor evidence="1">
        <name>Co(2+)</name>
        <dbReference type="ChEBI" id="CHEBI:48828"/>
    </cofactor>
</comment>
<dbReference type="SUPFAM" id="SSF144052">
    <property type="entry name" value="Thermophilic metalloprotease-like"/>
    <property type="match status" value="1"/>
</dbReference>
<organism evidence="10 11">
    <name type="scientific">Priestia iocasae</name>
    <dbReference type="NCBI Taxonomy" id="2291674"/>
    <lineage>
        <taxon>Bacteria</taxon>
        <taxon>Bacillati</taxon>
        <taxon>Bacillota</taxon>
        <taxon>Bacilli</taxon>
        <taxon>Bacillales</taxon>
        <taxon>Bacillaceae</taxon>
        <taxon>Priestia</taxon>
    </lineage>
</organism>
<dbReference type="InterPro" id="IPR052170">
    <property type="entry name" value="M29_Exopeptidase"/>
</dbReference>
<dbReference type="Gene3D" id="3.40.1830.10">
    <property type="entry name" value="Thermophilic metalloprotease (M29)"/>
    <property type="match status" value="1"/>
</dbReference>
<dbReference type="PANTHER" id="PTHR34448">
    <property type="entry name" value="AMINOPEPTIDASE"/>
    <property type="match status" value="1"/>
</dbReference>
<evidence type="ECO:0000256" key="5">
    <source>
        <dbReference type="ARBA" id="ARBA00022438"/>
    </source>
</evidence>
<evidence type="ECO:0000256" key="7">
    <source>
        <dbReference type="ARBA" id="ARBA00022723"/>
    </source>
</evidence>
<protein>
    <submittedName>
        <fullName evidence="10">Aminopeptidase</fullName>
        <ecNumber evidence="10">3.4.11.-</ecNumber>
    </submittedName>
</protein>
<keyword evidence="5 10" id="KW-0031">Aminopeptidase</keyword>
<evidence type="ECO:0000256" key="6">
    <source>
        <dbReference type="ARBA" id="ARBA00022670"/>
    </source>
</evidence>
<dbReference type="EC" id="3.4.11.-" evidence="10"/>
<keyword evidence="6" id="KW-0645">Protease</keyword>
<evidence type="ECO:0000256" key="8">
    <source>
        <dbReference type="ARBA" id="ARBA00022801"/>
    </source>
</evidence>
<keyword evidence="8 10" id="KW-0378">Hydrolase</keyword>
<proteinExistence type="inferred from homology"/>
<keyword evidence="11" id="KW-1185">Reference proteome</keyword>
<evidence type="ECO:0000256" key="2">
    <source>
        <dbReference type="ARBA" id="ARBA00001946"/>
    </source>
</evidence>
<reference evidence="10 11" key="1">
    <citation type="submission" date="2021-01" db="EMBL/GenBank/DDBJ databases">
        <title>Genomic Encyclopedia of Type Strains, Phase IV (KMG-IV): sequencing the most valuable type-strain genomes for metagenomic binning, comparative biology and taxonomic classification.</title>
        <authorList>
            <person name="Goeker M."/>
        </authorList>
    </citation>
    <scope>NUCLEOTIDE SEQUENCE [LARGE SCALE GENOMIC DNA]</scope>
    <source>
        <strain evidence="10 11">DSM 104297</strain>
    </source>
</reference>
<dbReference type="EMBL" id="JAFBFC010000004">
    <property type="protein sequence ID" value="MBM7703637.1"/>
    <property type="molecule type" value="Genomic_DNA"/>
</dbReference>
<gene>
    <name evidence="10" type="ORF">JOC83_002486</name>
</gene>
<comment type="cofactor">
    <cofactor evidence="3">
        <name>Zn(2+)</name>
        <dbReference type="ChEBI" id="CHEBI:29105"/>
    </cofactor>
</comment>
<comment type="similarity">
    <text evidence="4">Belongs to the peptidase M29 family.</text>
</comment>
<comment type="caution">
    <text evidence="10">The sequence shown here is derived from an EMBL/GenBank/DDBJ whole genome shotgun (WGS) entry which is preliminary data.</text>
</comment>
<evidence type="ECO:0000256" key="9">
    <source>
        <dbReference type="ARBA" id="ARBA00023049"/>
    </source>
</evidence>
<keyword evidence="9" id="KW-0482">Metalloprotease</keyword>
<comment type="cofactor">
    <cofactor evidence="2">
        <name>Mg(2+)</name>
        <dbReference type="ChEBI" id="CHEBI:18420"/>
    </cofactor>
</comment>
<accession>A0ABS2QW41</accession>
<dbReference type="Proteomes" id="UP000809829">
    <property type="component" value="Unassembled WGS sequence"/>
</dbReference>
<dbReference type="InterPro" id="IPR000787">
    <property type="entry name" value="Peptidase_M29"/>
</dbReference>
<evidence type="ECO:0000256" key="4">
    <source>
        <dbReference type="ARBA" id="ARBA00008236"/>
    </source>
</evidence>
<dbReference type="GO" id="GO:0004177">
    <property type="term" value="F:aminopeptidase activity"/>
    <property type="evidence" value="ECO:0007669"/>
    <property type="project" value="UniProtKB-KW"/>
</dbReference>
<evidence type="ECO:0000256" key="3">
    <source>
        <dbReference type="ARBA" id="ARBA00001947"/>
    </source>
</evidence>
<evidence type="ECO:0000313" key="11">
    <source>
        <dbReference type="Proteomes" id="UP000809829"/>
    </source>
</evidence>
<dbReference type="PANTHER" id="PTHR34448:SF3">
    <property type="entry name" value="AMINOPEPTIDASE AMPS"/>
    <property type="match status" value="1"/>
</dbReference>
<dbReference type="RefSeq" id="WP_205187595.1">
    <property type="nucleotide sequence ID" value="NZ_JAFBFC010000004.1"/>
</dbReference>
<name>A0ABS2QW41_9BACI</name>